<reference evidence="1 2" key="1">
    <citation type="submission" date="2015-09" db="EMBL/GenBank/DDBJ databases">
        <title>Genome sequence of Oxobacter pfennigii DSM 3222.</title>
        <authorList>
            <person name="Poehlein A."/>
            <person name="Bengelsdorf F.R."/>
            <person name="Schiel-Bengelsdorf B."/>
            <person name="Duerre P."/>
            <person name="Daniel R."/>
        </authorList>
    </citation>
    <scope>NUCLEOTIDE SEQUENCE [LARGE SCALE GENOMIC DNA]</scope>
    <source>
        <strain evidence="1 2">DSM 3222</strain>
    </source>
</reference>
<dbReference type="RefSeq" id="WP_054877176.1">
    <property type="nucleotide sequence ID" value="NZ_LKET01000068.1"/>
</dbReference>
<keyword evidence="2" id="KW-1185">Reference proteome</keyword>
<dbReference type="Proteomes" id="UP000050326">
    <property type="component" value="Unassembled WGS sequence"/>
</dbReference>
<protein>
    <submittedName>
        <fullName evidence="1">Uncharacterized protein</fullName>
    </submittedName>
</protein>
<evidence type="ECO:0000313" key="1">
    <source>
        <dbReference type="EMBL" id="KPU42469.1"/>
    </source>
</evidence>
<dbReference type="OrthoDB" id="2676971at2"/>
<sequence>MNFELLQAAMPAFDELRIINKSIVKEGSAIQIAGLIRQGKTLKLYALQFDEQVYEAELLAEEQELSKPSRKKSLTNRQKICNVNKVEYGIPMTCIQSINIGTQEFKISCISSYRLNDNDFKPVFLIAEFIKNGLKPCSRLALRDFSHLIFAEIELEGEYENIPFGNQMGGVMLRFGNNHIRQYPVGKRMRLNTGRNYSRSFQFKDKQSERIHRFYIHRVYLMDIWEEIERSFSDPRHLERMSEVDLLKMKKSFFEQLEVICPRGMYFPVIEYEAEDDISFEFHTVEYLNSRHEILSKNGSIGIIITPDQPIGRHGMKLKSAVIQSPVSKETEMLYVELLRYNQIIKHEDLIF</sequence>
<dbReference type="STRING" id="36849.OXPF_42540"/>
<evidence type="ECO:0000313" key="2">
    <source>
        <dbReference type="Proteomes" id="UP000050326"/>
    </source>
</evidence>
<dbReference type="EMBL" id="LKET01000068">
    <property type="protein sequence ID" value="KPU42469.1"/>
    <property type="molecule type" value="Genomic_DNA"/>
</dbReference>
<organism evidence="1 2">
    <name type="scientific">Oxobacter pfennigii</name>
    <dbReference type="NCBI Taxonomy" id="36849"/>
    <lineage>
        <taxon>Bacteria</taxon>
        <taxon>Bacillati</taxon>
        <taxon>Bacillota</taxon>
        <taxon>Clostridia</taxon>
        <taxon>Eubacteriales</taxon>
        <taxon>Clostridiaceae</taxon>
        <taxon>Oxobacter</taxon>
    </lineage>
</organism>
<accession>A0A0P8YS48</accession>
<dbReference type="AlphaFoldDB" id="A0A0P8YS48"/>
<name>A0A0P8YS48_9CLOT</name>
<gene>
    <name evidence="1" type="ORF">OXPF_42540</name>
</gene>
<proteinExistence type="predicted"/>
<comment type="caution">
    <text evidence="1">The sequence shown here is derived from an EMBL/GenBank/DDBJ whole genome shotgun (WGS) entry which is preliminary data.</text>
</comment>